<accession>A0A1W1HBE0</accession>
<keyword evidence="3" id="KW-1185">Reference proteome</keyword>
<proteinExistence type="predicted"/>
<organism evidence="2 3">
    <name type="scientific">Desulfamplus magnetovallimortis</name>
    <dbReference type="NCBI Taxonomy" id="1246637"/>
    <lineage>
        <taxon>Bacteria</taxon>
        <taxon>Pseudomonadati</taxon>
        <taxon>Thermodesulfobacteriota</taxon>
        <taxon>Desulfobacteria</taxon>
        <taxon>Desulfobacterales</taxon>
        <taxon>Desulfobacteraceae</taxon>
        <taxon>Desulfamplus</taxon>
    </lineage>
</organism>
<dbReference type="EMBL" id="FWEV01000106">
    <property type="protein sequence ID" value="SLM29756.1"/>
    <property type="molecule type" value="Genomic_DNA"/>
</dbReference>
<name>A0A1W1HBE0_9BACT</name>
<dbReference type="Proteomes" id="UP000191931">
    <property type="component" value="Unassembled WGS sequence"/>
</dbReference>
<keyword evidence="1" id="KW-0472">Membrane</keyword>
<protein>
    <submittedName>
        <fullName evidence="2">Uncharacterized protein</fullName>
    </submittedName>
</protein>
<dbReference type="AlphaFoldDB" id="A0A1W1HBE0"/>
<dbReference type="STRING" id="1246637.MTBBW1_1940083"/>
<sequence length="136" mass="15267">MSILSKYVDIAYITTLKGLKYDMNTKFHYQLFFFTALLSIILTAGSASAHKVNLFAYVEGGRIYTESYFPDGRAVEKGKVMVYDSEKKLLVEGDTDKDGLFDFEIPALDDLDIVLDATMGHKNSFKLKKSEVEAGK</sequence>
<keyword evidence="1" id="KW-0812">Transmembrane</keyword>
<evidence type="ECO:0000313" key="3">
    <source>
        <dbReference type="Proteomes" id="UP000191931"/>
    </source>
</evidence>
<keyword evidence="1" id="KW-1133">Transmembrane helix</keyword>
<gene>
    <name evidence="2" type="ORF">MTBBW1_1940083</name>
</gene>
<evidence type="ECO:0000256" key="1">
    <source>
        <dbReference type="SAM" id="Phobius"/>
    </source>
</evidence>
<reference evidence="2 3" key="1">
    <citation type="submission" date="2017-03" db="EMBL/GenBank/DDBJ databases">
        <authorList>
            <person name="Afonso C.L."/>
            <person name="Miller P.J."/>
            <person name="Scott M.A."/>
            <person name="Spackman E."/>
            <person name="Goraichik I."/>
            <person name="Dimitrov K.M."/>
            <person name="Suarez D.L."/>
            <person name="Swayne D.E."/>
        </authorList>
    </citation>
    <scope>NUCLEOTIDE SEQUENCE [LARGE SCALE GENOMIC DNA]</scope>
    <source>
        <strain evidence="2">PRJEB14757</strain>
    </source>
</reference>
<evidence type="ECO:0000313" key="2">
    <source>
        <dbReference type="EMBL" id="SLM29756.1"/>
    </source>
</evidence>
<feature type="transmembrane region" description="Helical" evidence="1">
    <location>
        <begin position="27"/>
        <end position="45"/>
    </location>
</feature>